<dbReference type="InterPro" id="IPR051806">
    <property type="entry name" value="HAD-like_SPP"/>
</dbReference>
<dbReference type="Proteomes" id="UP001152651">
    <property type="component" value="Unassembled WGS sequence"/>
</dbReference>
<dbReference type="RefSeq" id="WP_231828175.1">
    <property type="nucleotide sequence ID" value="NZ_CALSBS010000001.1"/>
</dbReference>
<organism evidence="2 3">
    <name type="scientific">Pseudocitrobacter vendiensis</name>
    <dbReference type="NCBI Taxonomy" id="2488306"/>
    <lineage>
        <taxon>Bacteria</taxon>
        <taxon>Pseudomonadati</taxon>
        <taxon>Pseudomonadota</taxon>
        <taxon>Gammaproteobacteria</taxon>
        <taxon>Enterobacterales</taxon>
        <taxon>Enterobacteriaceae</taxon>
        <taxon>Pseudocitrobacter</taxon>
    </lineage>
</organism>
<keyword evidence="3" id="KW-1185">Reference proteome</keyword>
<dbReference type="Gene3D" id="3.40.50.1000">
    <property type="entry name" value="HAD superfamily/HAD-like"/>
    <property type="match status" value="1"/>
</dbReference>
<dbReference type="PRINTS" id="PR00413">
    <property type="entry name" value="HADHALOGNASE"/>
</dbReference>
<dbReference type="InterPro" id="IPR006439">
    <property type="entry name" value="HAD-SF_hydro_IA"/>
</dbReference>
<dbReference type="EMBL" id="CALSBS010000001">
    <property type="protein sequence ID" value="CAH6635345.1"/>
    <property type="molecule type" value="Genomic_DNA"/>
</dbReference>
<dbReference type="NCBIfam" id="TIGR01509">
    <property type="entry name" value="HAD-SF-IA-v3"/>
    <property type="match status" value="1"/>
</dbReference>
<dbReference type="PANTHER" id="PTHR43481">
    <property type="entry name" value="FRUCTOSE-1-PHOSPHATE PHOSPHATASE"/>
    <property type="match status" value="1"/>
</dbReference>
<comment type="caution">
    <text evidence="2">The sequence shown here is derived from an EMBL/GenBank/DDBJ whole genome shotgun (WGS) entry which is preliminary data.</text>
</comment>
<evidence type="ECO:0000256" key="1">
    <source>
        <dbReference type="ARBA" id="ARBA00022723"/>
    </source>
</evidence>
<dbReference type="InterPro" id="IPR041492">
    <property type="entry name" value="HAD_2"/>
</dbReference>
<evidence type="ECO:0000313" key="3">
    <source>
        <dbReference type="Proteomes" id="UP001152651"/>
    </source>
</evidence>
<dbReference type="SUPFAM" id="SSF56784">
    <property type="entry name" value="HAD-like"/>
    <property type="match status" value="1"/>
</dbReference>
<protein>
    <submittedName>
        <fullName evidence="2">HAD family phosphatase</fullName>
    </submittedName>
</protein>
<dbReference type="InterPro" id="IPR023198">
    <property type="entry name" value="PGP-like_dom2"/>
</dbReference>
<dbReference type="SFLD" id="SFLDG01129">
    <property type="entry name" value="C1.5:_HAD__Beta-PGM__Phosphata"/>
    <property type="match status" value="1"/>
</dbReference>
<dbReference type="Gene3D" id="1.10.150.240">
    <property type="entry name" value="Putative phosphatase, domain 2"/>
    <property type="match status" value="1"/>
</dbReference>
<dbReference type="CDD" id="cd07505">
    <property type="entry name" value="HAD_BPGM-like"/>
    <property type="match status" value="1"/>
</dbReference>
<proteinExistence type="predicted"/>
<sequence>MTQAMPVLTAVLFDMDGVLIDSNLVIEKAWREAGKLYNRDISDADIARHIHGQPGPHTIHALFNDLSLQDQAFVQQYIIDAENNADYDPIKGVAEFITALHHAGITIGIVTSGWRKKIDRVIHMLGADDAISTVVERDDVERGKPWPDPYLLAATRLGITPDKALVFEDSHSGITSAVSAGTYCVGVGSEALQNGGPECAVIDFSHLQWHTDEAGQFVLSLRPGNTIMLIPA</sequence>
<name>A0ABM9F3N9_9ENTR</name>
<dbReference type="Pfam" id="PF13419">
    <property type="entry name" value="HAD_2"/>
    <property type="match status" value="1"/>
</dbReference>
<dbReference type="PANTHER" id="PTHR43481:SF4">
    <property type="entry name" value="GLYCEROL-1-PHOSPHATE PHOSPHOHYDROLASE 1-RELATED"/>
    <property type="match status" value="1"/>
</dbReference>
<evidence type="ECO:0000313" key="2">
    <source>
        <dbReference type="EMBL" id="CAH6635345.1"/>
    </source>
</evidence>
<dbReference type="InterPro" id="IPR023214">
    <property type="entry name" value="HAD_sf"/>
</dbReference>
<accession>A0ABM9F3N9</accession>
<dbReference type="SFLD" id="SFLDS00003">
    <property type="entry name" value="Haloacid_Dehalogenase"/>
    <property type="match status" value="1"/>
</dbReference>
<keyword evidence="1" id="KW-0479">Metal-binding</keyword>
<dbReference type="InterPro" id="IPR036412">
    <property type="entry name" value="HAD-like_sf"/>
</dbReference>
<reference evidence="2" key="1">
    <citation type="submission" date="2022-05" db="EMBL/GenBank/DDBJ databases">
        <authorList>
            <person name="Blom J."/>
        </authorList>
    </citation>
    <scope>NUCLEOTIDE SEQUENCE</scope>
    <source>
        <strain evidence="2">Type strain: CPO20170097</strain>
    </source>
</reference>
<gene>
    <name evidence="2" type="ORF">FBBNIHIM_00750</name>
</gene>